<dbReference type="PATRIC" id="fig|1423805.4.peg.1262"/>
<dbReference type="AlphaFoldDB" id="A0A0R1QWZ6"/>
<evidence type="ECO:0000313" key="2">
    <source>
        <dbReference type="EMBL" id="KRL48764.1"/>
    </source>
</evidence>
<dbReference type="InterPro" id="IPR000361">
    <property type="entry name" value="ATAP_core_dom"/>
</dbReference>
<dbReference type="Pfam" id="PF01521">
    <property type="entry name" value="Fe-S_biosyn"/>
    <property type="match status" value="1"/>
</dbReference>
<evidence type="ECO:0000313" key="3">
    <source>
        <dbReference type="Proteomes" id="UP000051835"/>
    </source>
</evidence>
<gene>
    <name evidence="2" type="ORF">FD37_GL001229</name>
</gene>
<sequence length="134" mass="14656">MAKMTQIKISDSMWALLQRKHLTDKDLVLIADDGGGKYSLHGGACTIGTQFTLIVLDQPDPDYAVKINNERGLRLWSSAYNLYFFDTGLTLDVQHHSILIKDDAHLLDSAVQIADGPAVLAAFQQGVTAHGETC</sequence>
<evidence type="ECO:0000259" key="1">
    <source>
        <dbReference type="Pfam" id="PF01521"/>
    </source>
</evidence>
<comment type="caution">
    <text evidence="2">The sequence shown here is derived from an EMBL/GenBank/DDBJ whole genome shotgun (WGS) entry which is preliminary data.</text>
</comment>
<dbReference type="Proteomes" id="UP000051835">
    <property type="component" value="Unassembled WGS sequence"/>
</dbReference>
<organism evidence="2 3">
    <name type="scientific">Levilactobacillus spicheri DSM 15429</name>
    <dbReference type="NCBI Taxonomy" id="1423805"/>
    <lineage>
        <taxon>Bacteria</taxon>
        <taxon>Bacillati</taxon>
        <taxon>Bacillota</taxon>
        <taxon>Bacilli</taxon>
        <taxon>Lactobacillales</taxon>
        <taxon>Lactobacillaceae</taxon>
        <taxon>Levilactobacillus</taxon>
    </lineage>
</organism>
<name>A0A0R1QWZ6_9LACO</name>
<feature type="domain" description="Core" evidence="1">
    <location>
        <begin position="6"/>
        <end position="114"/>
    </location>
</feature>
<dbReference type="EMBL" id="AZFC01000015">
    <property type="protein sequence ID" value="KRL48764.1"/>
    <property type="molecule type" value="Genomic_DNA"/>
</dbReference>
<proteinExistence type="predicted"/>
<dbReference type="SUPFAM" id="SSF89360">
    <property type="entry name" value="HesB-like domain"/>
    <property type="match status" value="1"/>
</dbReference>
<accession>A0A0R1QWZ6</accession>
<dbReference type="InterPro" id="IPR035903">
    <property type="entry name" value="HesB-like_dom_sf"/>
</dbReference>
<protein>
    <recommendedName>
        <fullName evidence="1">Core domain-containing protein</fullName>
    </recommendedName>
</protein>
<dbReference type="Gene3D" id="2.60.300.12">
    <property type="entry name" value="HesB-like domain"/>
    <property type="match status" value="1"/>
</dbReference>
<reference evidence="2 3" key="1">
    <citation type="journal article" date="2015" name="Genome Announc.">
        <title>Expanding the biotechnology potential of lactobacilli through comparative genomics of 213 strains and associated genera.</title>
        <authorList>
            <person name="Sun Z."/>
            <person name="Harris H.M."/>
            <person name="McCann A."/>
            <person name="Guo C."/>
            <person name="Argimon S."/>
            <person name="Zhang W."/>
            <person name="Yang X."/>
            <person name="Jeffery I.B."/>
            <person name="Cooney J.C."/>
            <person name="Kagawa T.F."/>
            <person name="Liu W."/>
            <person name="Song Y."/>
            <person name="Salvetti E."/>
            <person name="Wrobel A."/>
            <person name="Rasinkangas P."/>
            <person name="Parkhill J."/>
            <person name="Rea M.C."/>
            <person name="O'Sullivan O."/>
            <person name="Ritari J."/>
            <person name="Douillard F.P."/>
            <person name="Paul Ross R."/>
            <person name="Yang R."/>
            <person name="Briner A.E."/>
            <person name="Felis G.E."/>
            <person name="de Vos W.M."/>
            <person name="Barrangou R."/>
            <person name="Klaenhammer T.R."/>
            <person name="Caufield P.W."/>
            <person name="Cui Y."/>
            <person name="Zhang H."/>
            <person name="O'Toole P.W."/>
        </authorList>
    </citation>
    <scope>NUCLEOTIDE SEQUENCE [LARGE SCALE GENOMIC DNA]</scope>
    <source>
        <strain evidence="2 3">DSM 15429</strain>
    </source>
</reference>